<feature type="domain" description="Pseudouridine synthase RsuA/RluA-like" evidence="2">
    <location>
        <begin position="361"/>
        <end position="516"/>
    </location>
</feature>
<reference evidence="3" key="2">
    <citation type="submission" date="2021-04" db="EMBL/GenBank/DDBJ databases">
        <authorList>
            <person name="Gilroy R."/>
        </authorList>
    </citation>
    <scope>NUCLEOTIDE SEQUENCE</scope>
    <source>
        <strain evidence="3">ChiHecec3B27-8219</strain>
    </source>
</reference>
<dbReference type="Proteomes" id="UP000824055">
    <property type="component" value="Unassembled WGS sequence"/>
</dbReference>
<dbReference type="InterPro" id="IPR006224">
    <property type="entry name" value="PsdUridine_synth_RluA-like_CS"/>
</dbReference>
<evidence type="ECO:0000313" key="4">
    <source>
        <dbReference type="Proteomes" id="UP000824055"/>
    </source>
</evidence>
<keyword evidence="1" id="KW-0175">Coiled coil</keyword>
<dbReference type="GO" id="GO:0009982">
    <property type="term" value="F:pseudouridine synthase activity"/>
    <property type="evidence" value="ECO:0007669"/>
    <property type="project" value="InterPro"/>
</dbReference>
<dbReference type="CDD" id="cd02869">
    <property type="entry name" value="PseudoU_synth_RluA_like"/>
    <property type="match status" value="1"/>
</dbReference>
<feature type="coiled-coil region" evidence="1">
    <location>
        <begin position="122"/>
        <end position="183"/>
    </location>
</feature>
<dbReference type="Gene3D" id="3.30.2350.10">
    <property type="entry name" value="Pseudouridine synthase"/>
    <property type="match status" value="1"/>
</dbReference>
<accession>A0A9D2FZ12</accession>
<name>A0A9D2FZ12_9BACT</name>
<dbReference type="PANTHER" id="PTHR21600:SF89">
    <property type="entry name" value="RIBOSOMAL LARGE SUBUNIT PSEUDOURIDINE SYNTHASE A"/>
    <property type="match status" value="1"/>
</dbReference>
<reference evidence="3" key="1">
    <citation type="journal article" date="2021" name="PeerJ">
        <title>Extensive microbial diversity within the chicken gut microbiome revealed by metagenomics and culture.</title>
        <authorList>
            <person name="Gilroy R."/>
            <person name="Ravi A."/>
            <person name="Getino M."/>
            <person name="Pursley I."/>
            <person name="Horton D.L."/>
            <person name="Alikhan N.F."/>
            <person name="Baker D."/>
            <person name="Gharbi K."/>
            <person name="Hall N."/>
            <person name="Watson M."/>
            <person name="Adriaenssens E.M."/>
            <person name="Foster-Nyarko E."/>
            <person name="Jarju S."/>
            <person name="Secka A."/>
            <person name="Antonio M."/>
            <person name="Oren A."/>
            <person name="Chaudhuri R.R."/>
            <person name="La Ragione R."/>
            <person name="Hildebrand F."/>
            <person name="Pallen M.J."/>
        </authorList>
    </citation>
    <scope>NUCLEOTIDE SEQUENCE</scope>
    <source>
        <strain evidence="3">ChiHecec3B27-8219</strain>
    </source>
</reference>
<comment type="caution">
    <text evidence="3">The sequence shown here is derived from an EMBL/GenBank/DDBJ whole genome shotgun (WGS) entry which is preliminary data.</text>
</comment>
<dbReference type="GO" id="GO:0140098">
    <property type="term" value="F:catalytic activity, acting on RNA"/>
    <property type="evidence" value="ECO:0007669"/>
    <property type="project" value="UniProtKB-ARBA"/>
</dbReference>
<dbReference type="InterPro" id="IPR020103">
    <property type="entry name" value="PsdUridine_synth_cat_dom_sf"/>
</dbReference>
<dbReference type="SUPFAM" id="SSF55120">
    <property type="entry name" value="Pseudouridine synthase"/>
    <property type="match status" value="1"/>
</dbReference>
<sequence length="564" mass="64137">MTDEIFHPLHTDLPVPEGFNNPFDYTPHPLCLRAVEEVRAVLEGRRGGLPAEALREIRRGKMFGVLVVTAGERTASPARGGQASGSPALGYLCAYSGQIMGRADWPGFVPAVFDYLRPDGYFKTHEAEIERVNQAIARMEQDGRVQEAMRTAESLRQAREEMIASHKERMRAAKELRDKERERGGLSPEREAALIKESQYQKAELRRLKKSLAQPTDLERMLSAWQEDLALLRRSRRQLSDQLQRWLFSHFLMRGYQGEERDLLDIFADTAMKVPPAGSGECCEPKLLQYAYLHGMRPVRMAMFWWGDSPREEIRHHLHFYPACQGKCKPILRWMLPPDTWRSQAVEAREELEVCYSDGQIAIVNKPAGLLSVPGTSTRRSVYTLLRQRFPWADGPMMVHRLDMDTSGVMVAALTEEAYRALQSSFARREVGKRYVALVCPKDGTSPLSRQDRGTISLPLSPDYLDRPRQRVDFTHGKAAVTDYEVLERDRGGAVIRLALYPHTGRTHQLRMHCAHPLGLNAPILGDPLYGHRPAGRLMLHAESVTFTHPATHEEMTWRVEAPF</sequence>
<dbReference type="PROSITE" id="PS01129">
    <property type="entry name" value="PSI_RLU"/>
    <property type="match status" value="1"/>
</dbReference>
<proteinExistence type="predicted"/>
<dbReference type="Pfam" id="PF00849">
    <property type="entry name" value="PseudoU_synth_2"/>
    <property type="match status" value="1"/>
</dbReference>
<dbReference type="GO" id="GO:0003723">
    <property type="term" value="F:RNA binding"/>
    <property type="evidence" value="ECO:0007669"/>
    <property type="project" value="InterPro"/>
</dbReference>
<evidence type="ECO:0000259" key="2">
    <source>
        <dbReference type="Pfam" id="PF00849"/>
    </source>
</evidence>
<dbReference type="AlphaFoldDB" id="A0A9D2FZ12"/>
<dbReference type="InterPro" id="IPR006145">
    <property type="entry name" value="PsdUridine_synth_RsuA/RluA"/>
</dbReference>
<dbReference type="EMBL" id="DXBE01000031">
    <property type="protein sequence ID" value="HIZ69055.1"/>
    <property type="molecule type" value="Genomic_DNA"/>
</dbReference>
<protein>
    <submittedName>
        <fullName evidence="3">RluA family pseudouridine synthase</fullName>
    </submittedName>
</protein>
<evidence type="ECO:0000256" key="1">
    <source>
        <dbReference type="SAM" id="Coils"/>
    </source>
</evidence>
<dbReference type="InterPro" id="IPR050188">
    <property type="entry name" value="RluA_PseudoU_synthase"/>
</dbReference>
<organism evidence="3 4">
    <name type="scientific">Candidatus Prevotella avicola</name>
    <dbReference type="NCBI Taxonomy" id="2838738"/>
    <lineage>
        <taxon>Bacteria</taxon>
        <taxon>Pseudomonadati</taxon>
        <taxon>Bacteroidota</taxon>
        <taxon>Bacteroidia</taxon>
        <taxon>Bacteroidales</taxon>
        <taxon>Prevotellaceae</taxon>
        <taxon>Prevotella</taxon>
    </lineage>
</organism>
<dbReference type="PANTHER" id="PTHR21600">
    <property type="entry name" value="MITOCHONDRIAL RNA PSEUDOURIDINE SYNTHASE"/>
    <property type="match status" value="1"/>
</dbReference>
<gene>
    <name evidence="3" type="ORF">H9966_04095</name>
</gene>
<dbReference type="GO" id="GO:0000455">
    <property type="term" value="P:enzyme-directed rRNA pseudouridine synthesis"/>
    <property type="evidence" value="ECO:0007669"/>
    <property type="project" value="TreeGrafter"/>
</dbReference>
<evidence type="ECO:0000313" key="3">
    <source>
        <dbReference type="EMBL" id="HIZ69055.1"/>
    </source>
</evidence>